<keyword evidence="4" id="KW-0547">Nucleotide-binding</keyword>
<dbReference type="CDD" id="cd00075">
    <property type="entry name" value="HATPase"/>
    <property type="match status" value="1"/>
</dbReference>
<keyword evidence="8" id="KW-1133">Transmembrane helix</keyword>
<dbReference type="AlphaFoldDB" id="M0IGD7"/>
<keyword evidence="3" id="KW-0808">Transferase</keyword>
<dbReference type="EC" id="2.7.13.3" evidence="2"/>
<dbReference type="Pfam" id="PF02518">
    <property type="entry name" value="HATPase_c"/>
    <property type="match status" value="1"/>
</dbReference>
<dbReference type="InterPro" id="IPR003594">
    <property type="entry name" value="HATPase_dom"/>
</dbReference>
<dbReference type="SUPFAM" id="SSF55874">
    <property type="entry name" value="ATPase domain of HSP90 chaperone/DNA topoisomerase II/histidine kinase"/>
    <property type="match status" value="1"/>
</dbReference>
<dbReference type="PATRIC" id="fig|662479.7.peg.1731"/>
<dbReference type="EMBL" id="AOLN01000011">
    <property type="protein sequence ID" value="ELZ95117.1"/>
    <property type="molecule type" value="Genomic_DNA"/>
</dbReference>
<dbReference type="GO" id="GO:0030295">
    <property type="term" value="F:protein kinase activator activity"/>
    <property type="evidence" value="ECO:0007669"/>
    <property type="project" value="TreeGrafter"/>
</dbReference>
<dbReference type="InterPro" id="IPR036890">
    <property type="entry name" value="HATPase_C_sf"/>
</dbReference>
<feature type="transmembrane region" description="Helical" evidence="8">
    <location>
        <begin position="140"/>
        <end position="165"/>
    </location>
</feature>
<dbReference type="GO" id="GO:0000156">
    <property type="term" value="F:phosphorelay response regulator activity"/>
    <property type="evidence" value="ECO:0007669"/>
    <property type="project" value="TreeGrafter"/>
</dbReference>
<dbReference type="OrthoDB" id="327291at2157"/>
<feature type="transmembrane region" description="Helical" evidence="8">
    <location>
        <begin position="98"/>
        <end position="120"/>
    </location>
</feature>
<keyword evidence="11" id="KW-1185">Reference proteome</keyword>
<feature type="domain" description="Histidine kinase" evidence="9">
    <location>
        <begin position="349"/>
        <end position="561"/>
    </location>
</feature>
<evidence type="ECO:0000256" key="3">
    <source>
        <dbReference type="ARBA" id="ARBA00022679"/>
    </source>
</evidence>
<accession>M0IGD7</accession>
<dbReference type="InterPro" id="IPR031621">
    <property type="entry name" value="HisKA_7TM"/>
</dbReference>
<dbReference type="PROSITE" id="PS50109">
    <property type="entry name" value="HIS_KIN"/>
    <property type="match status" value="1"/>
</dbReference>
<dbReference type="InterPro" id="IPR050351">
    <property type="entry name" value="BphY/WalK/GraS-like"/>
</dbReference>
<organism evidence="10 11">
    <name type="scientific">Haloferax mucosum ATCC BAA-1512</name>
    <dbReference type="NCBI Taxonomy" id="662479"/>
    <lineage>
        <taxon>Archaea</taxon>
        <taxon>Methanobacteriati</taxon>
        <taxon>Methanobacteriota</taxon>
        <taxon>Stenosarchaea group</taxon>
        <taxon>Halobacteria</taxon>
        <taxon>Halobacteriales</taxon>
        <taxon>Haloferacaceae</taxon>
        <taxon>Haloferax</taxon>
    </lineage>
</organism>
<sequence>MSTTGLFVVAYFVSAGVELLLAGTALRYRDSAATWWFVVLTVLSGIWAFFTGVAVLGFSAETTTAATVAGLVVSTILPVVWARFVGEYLGLRLTQRPRAIAALSVVPVVTIGTILTNPLFQAAWTDASVVSRSGLAVTTFAFSPWIFVQFLYTNLVFLAGIVVIFRSVRDYEHIYERQAAAMLLGASIPLAAGFVSFTDAAPIADLDYIPMVLWLSGLCFAYALFESRFLDIDLSHRRIGEQKVIEGFEDGVVVVDKTGHVLSLNERAATLFDVERRAVFGTPIEEVVPDFPVDEDGHANYVGSDGRRYDVVRSTFEDRRGRHIGESFVFRDVTLREVQRQRLEVLNRVLRHNVRNEMNVVTGYADLIGDDAAASDDTHAFAARIREAATRLVSLGEKARTVETVFTEDEAVVTDVSVRTVAEETAQTILARHEHANVTVTVSPGIDIKTDRQVLKSVLDELVENAIVHYSDGDVPQVEIRAVIDDSADHEVLVVEVEDDGDGIPEMERRVVDSESEDELRHGSGVGLWLVQWGTMVLGGEVEFDDTDEGALVRLRIPRRSVAHTRGGVREEDMAGSNQEYF</sequence>
<dbReference type="InterPro" id="IPR005467">
    <property type="entry name" value="His_kinase_dom"/>
</dbReference>
<keyword evidence="8" id="KW-0472">Membrane</keyword>
<dbReference type="Gene3D" id="3.30.565.10">
    <property type="entry name" value="Histidine kinase-like ATPase, C-terminal domain"/>
    <property type="match status" value="1"/>
</dbReference>
<evidence type="ECO:0000313" key="11">
    <source>
        <dbReference type="Proteomes" id="UP000011550"/>
    </source>
</evidence>
<gene>
    <name evidence="10" type="ORF">C440_08572</name>
</gene>
<comment type="caution">
    <text evidence="10">The sequence shown here is derived from an EMBL/GenBank/DDBJ whole genome shotgun (WGS) entry which is preliminary data.</text>
</comment>
<dbReference type="Proteomes" id="UP000011550">
    <property type="component" value="Unassembled WGS sequence"/>
</dbReference>
<feature type="transmembrane region" description="Helical" evidence="8">
    <location>
        <begin position="64"/>
        <end position="86"/>
    </location>
</feature>
<evidence type="ECO:0000256" key="4">
    <source>
        <dbReference type="ARBA" id="ARBA00022741"/>
    </source>
</evidence>
<reference evidence="10 11" key="1">
    <citation type="journal article" date="2014" name="PLoS Genet.">
        <title>Phylogenetically driven sequencing of extremely halophilic archaea reveals strategies for static and dynamic osmo-response.</title>
        <authorList>
            <person name="Becker E.A."/>
            <person name="Seitzer P.M."/>
            <person name="Tritt A."/>
            <person name="Larsen D."/>
            <person name="Krusor M."/>
            <person name="Yao A.I."/>
            <person name="Wu D."/>
            <person name="Madern D."/>
            <person name="Eisen J.A."/>
            <person name="Darling A.E."/>
            <person name="Facciotti M.T."/>
        </authorList>
    </citation>
    <scope>NUCLEOTIDE SEQUENCE [LARGE SCALE GENOMIC DNA]</scope>
    <source>
        <strain evidence="10 11">ATCC BAA-1512</strain>
    </source>
</reference>
<evidence type="ECO:0000256" key="5">
    <source>
        <dbReference type="ARBA" id="ARBA00022777"/>
    </source>
</evidence>
<dbReference type="SMART" id="SM00387">
    <property type="entry name" value="HATPase_c"/>
    <property type="match status" value="1"/>
</dbReference>
<feature type="transmembrane region" description="Helical" evidence="8">
    <location>
        <begin position="208"/>
        <end position="225"/>
    </location>
</feature>
<dbReference type="PANTHER" id="PTHR42878">
    <property type="entry name" value="TWO-COMPONENT HISTIDINE KINASE"/>
    <property type="match status" value="1"/>
</dbReference>
<name>M0IGD7_9EURY</name>
<evidence type="ECO:0000256" key="6">
    <source>
        <dbReference type="ARBA" id="ARBA00022840"/>
    </source>
</evidence>
<proteinExistence type="predicted"/>
<evidence type="ECO:0000256" key="2">
    <source>
        <dbReference type="ARBA" id="ARBA00012438"/>
    </source>
</evidence>
<evidence type="ECO:0000256" key="1">
    <source>
        <dbReference type="ARBA" id="ARBA00000085"/>
    </source>
</evidence>
<comment type="catalytic activity">
    <reaction evidence="1">
        <text>ATP + protein L-histidine = ADP + protein N-phospho-L-histidine.</text>
        <dbReference type="EC" id="2.7.13.3"/>
    </reaction>
</comment>
<feature type="transmembrane region" description="Helical" evidence="8">
    <location>
        <begin position="6"/>
        <end position="26"/>
    </location>
</feature>
<feature type="transmembrane region" description="Helical" evidence="8">
    <location>
        <begin position="177"/>
        <end position="196"/>
    </location>
</feature>
<evidence type="ECO:0000259" key="9">
    <source>
        <dbReference type="PROSITE" id="PS50109"/>
    </source>
</evidence>
<dbReference type="Gene3D" id="3.30.450.20">
    <property type="entry name" value="PAS domain"/>
    <property type="match status" value="1"/>
</dbReference>
<dbReference type="SUPFAM" id="SSF55785">
    <property type="entry name" value="PYP-like sensor domain (PAS domain)"/>
    <property type="match status" value="1"/>
</dbReference>
<dbReference type="InterPro" id="IPR004358">
    <property type="entry name" value="Sig_transdc_His_kin-like_C"/>
</dbReference>
<evidence type="ECO:0000256" key="7">
    <source>
        <dbReference type="ARBA" id="ARBA00023012"/>
    </source>
</evidence>
<dbReference type="Pfam" id="PF16927">
    <property type="entry name" value="HisKA_7TM"/>
    <property type="match status" value="1"/>
</dbReference>
<keyword evidence="8" id="KW-0812">Transmembrane</keyword>
<dbReference type="PANTHER" id="PTHR42878:SF7">
    <property type="entry name" value="SENSOR HISTIDINE KINASE GLRK"/>
    <property type="match status" value="1"/>
</dbReference>
<dbReference type="InterPro" id="IPR035965">
    <property type="entry name" value="PAS-like_dom_sf"/>
</dbReference>
<dbReference type="PRINTS" id="PR00344">
    <property type="entry name" value="BCTRLSENSOR"/>
</dbReference>
<dbReference type="GO" id="GO:0005524">
    <property type="term" value="F:ATP binding"/>
    <property type="evidence" value="ECO:0007669"/>
    <property type="project" value="UniProtKB-KW"/>
</dbReference>
<dbReference type="GO" id="GO:0004673">
    <property type="term" value="F:protein histidine kinase activity"/>
    <property type="evidence" value="ECO:0007669"/>
    <property type="project" value="UniProtKB-EC"/>
</dbReference>
<dbReference type="RefSeq" id="WP_008319951.1">
    <property type="nucleotide sequence ID" value="NZ_AOLN01000011.1"/>
</dbReference>
<feature type="transmembrane region" description="Helical" evidence="8">
    <location>
        <begin position="33"/>
        <end position="58"/>
    </location>
</feature>
<keyword evidence="6" id="KW-0067">ATP-binding</keyword>
<dbReference type="GO" id="GO:0007234">
    <property type="term" value="P:osmosensory signaling via phosphorelay pathway"/>
    <property type="evidence" value="ECO:0007669"/>
    <property type="project" value="TreeGrafter"/>
</dbReference>
<dbReference type="STRING" id="662479.C440_08572"/>
<evidence type="ECO:0000256" key="8">
    <source>
        <dbReference type="SAM" id="Phobius"/>
    </source>
</evidence>
<evidence type="ECO:0000313" key="10">
    <source>
        <dbReference type="EMBL" id="ELZ95117.1"/>
    </source>
</evidence>
<keyword evidence="7" id="KW-0902">Two-component regulatory system</keyword>
<keyword evidence="5 10" id="KW-0418">Kinase</keyword>
<protein>
    <recommendedName>
        <fullName evidence="2">histidine kinase</fullName>
        <ecNumber evidence="2">2.7.13.3</ecNumber>
    </recommendedName>
</protein>